<name>A0A8J7FJQ1_9NEIS</name>
<dbReference type="InterPro" id="IPR009875">
    <property type="entry name" value="PilZ_domain"/>
</dbReference>
<protein>
    <submittedName>
        <fullName evidence="2">PilZ domain-containing protein</fullName>
    </submittedName>
</protein>
<feature type="domain" description="PilZ" evidence="1">
    <location>
        <begin position="181"/>
        <end position="287"/>
    </location>
</feature>
<dbReference type="Proteomes" id="UP000604481">
    <property type="component" value="Unassembled WGS sequence"/>
</dbReference>
<proteinExistence type="predicted"/>
<keyword evidence="3" id="KW-1185">Reference proteome</keyword>
<dbReference type="RefSeq" id="WP_194117175.1">
    <property type="nucleotide sequence ID" value="NZ_JADFUA010000011.1"/>
</dbReference>
<dbReference type="EMBL" id="JADFUA010000011">
    <property type="protein sequence ID" value="MBE9610630.1"/>
    <property type="molecule type" value="Genomic_DNA"/>
</dbReference>
<sequence>MSAKAPLPMWVAVPPSLLALNEAAPLQIRDPYGAVLVEAGEHIASVALLQKIQSIGLCQIEDLGRLALTETVAVSPVRNRVTLAEFPLPSGTLAFVHPQDDEDSQPAQVLGCIQGEELLLRPTPGTILESMRLKLAKASDVEVRIAVGQDVLRFSCSVRMQHQLPYWFMHLGWPADVSLQQDRLCPRLPVHQPVLIDRSNDVRRSALLLNLSEQGALVQYHTKLGKPGDELRLHFVLPTDQGHASFTLDGVIRNRHAGLHAEDEVLHGIEFLHITANEMQSIRRHVQRMLVT</sequence>
<dbReference type="GO" id="GO:0035438">
    <property type="term" value="F:cyclic-di-GMP binding"/>
    <property type="evidence" value="ECO:0007669"/>
    <property type="project" value="InterPro"/>
</dbReference>
<organism evidence="2 3">
    <name type="scientific">Chitinilyticum piscinae</name>
    <dbReference type="NCBI Taxonomy" id="2866724"/>
    <lineage>
        <taxon>Bacteria</taxon>
        <taxon>Pseudomonadati</taxon>
        <taxon>Pseudomonadota</taxon>
        <taxon>Betaproteobacteria</taxon>
        <taxon>Neisseriales</taxon>
        <taxon>Chitinibacteraceae</taxon>
        <taxon>Chitinilyticum</taxon>
    </lineage>
</organism>
<gene>
    <name evidence="2" type="ORF">INR99_14915</name>
</gene>
<evidence type="ECO:0000313" key="2">
    <source>
        <dbReference type="EMBL" id="MBE9610630.1"/>
    </source>
</evidence>
<evidence type="ECO:0000313" key="3">
    <source>
        <dbReference type="Proteomes" id="UP000604481"/>
    </source>
</evidence>
<evidence type="ECO:0000259" key="1">
    <source>
        <dbReference type="Pfam" id="PF07238"/>
    </source>
</evidence>
<dbReference type="AlphaFoldDB" id="A0A8J7FJQ1"/>
<reference evidence="2 3" key="1">
    <citation type="submission" date="2020-10" db="EMBL/GenBank/DDBJ databases">
        <title>The genome sequence of Chitinilyticum litopenaei 4Y14.</title>
        <authorList>
            <person name="Liu Y."/>
        </authorList>
    </citation>
    <scope>NUCLEOTIDE SEQUENCE [LARGE SCALE GENOMIC DNA]</scope>
    <source>
        <strain evidence="2 3">4Y14</strain>
    </source>
</reference>
<comment type="caution">
    <text evidence="2">The sequence shown here is derived from an EMBL/GenBank/DDBJ whole genome shotgun (WGS) entry which is preliminary data.</text>
</comment>
<dbReference type="SUPFAM" id="SSF141371">
    <property type="entry name" value="PilZ domain-like"/>
    <property type="match status" value="2"/>
</dbReference>
<accession>A0A8J7FJQ1</accession>
<dbReference type="Gene3D" id="2.40.10.220">
    <property type="entry name" value="predicted glycosyltransferase like domains"/>
    <property type="match status" value="1"/>
</dbReference>
<dbReference type="Pfam" id="PF07238">
    <property type="entry name" value="PilZ"/>
    <property type="match status" value="1"/>
</dbReference>